<evidence type="ECO:0000313" key="4">
    <source>
        <dbReference type="EMBL" id="ROQ28619.1"/>
    </source>
</evidence>
<feature type="chain" id="PRO_5017933450" description="Glycoside-hydrolase family GH114 TIM-barrel domain-containing protein" evidence="2">
    <location>
        <begin position="18"/>
        <end position="290"/>
    </location>
</feature>
<dbReference type="AlphaFoldDB" id="A0A3N1PKH9"/>
<gene>
    <name evidence="4" type="ORF">EDC28_103212</name>
</gene>
<dbReference type="PROSITE" id="PS51257">
    <property type="entry name" value="PROKAR_LIPOPROTEIN"/>
    <property type="match status" value="1"/>
</dbReference>
<keyword evidence="5" id="KW-1185">Reference proteome</keyword>
<feature type="domain" description="Glycoside-hydrolase family GH114 TIM-barrel" evidence="3">
    <location>
        <begin position="59"/>
        <end position="281"/>
    </location>
</feature>
<accession>A0A3N1PKH9</accession>
<evidence type="ECO:0000256" key="1">
    <source>
        <dbReference type="SAM" id="MobiDB-lite"/>
    </source>
</evidence>
<reference evidence="4 5" key="1">
    <citation type="submission" date="2018-11" db="EMBL/GenBank/DDBJ databases">
        <title>Genomic Encyclopedia of Type Strains, Phase IV (KMG-IV): sequencing the most valuable type-strain genomes for metagenomic binning, comparative biology and taxonomic classification.</title>
        <authorList>
            <person name="Goeker M."/>
        </authorList>
    </citation>
    <scope>NUCLEOTIDE SEQUENCE [LARGE SCALE GENOMIC DNA]</scope>
    <source>
        <strain evidence="4 5">DSM 21945</strain>
    </source>
</reference>
<feature type="compositionally biased region" description="Pro residues" evidence="1">
    <location>
        <begin position="33"/>
        <end position="43"/>
    </location>
</feature>
<comment type="caution">
    <text evidence="4">The sequence shown here is derived from an EMBL/GenBank/DDBJ whole genome shotgun (WGS) entry which is preliminary data.</text>
</comment>
<feature type="region of interest" description="Disordered" evidence="1">
    <location>
        <begin position="25"/>
        <end position="47"/>
    </location>
</feature>
<dbReference type="PANTHER" id="PTHR35273">
    <property type="entry name" value="ALPHA-1,4 POLYGALACTOSAMINIDASE, PUTATIVE (AFU_ORTHOLOGUE AFUA_3G07890)-RELATED"/>
    <property type="match status" value="1"/>
</dbReference>
<dbReference type="InterPro" id="IPR004352">
    <property type="entry name" value="GH114_TIM-barrel"/>
</dbReference>
<name>A0A3N1PKH9_9GAMM</name>
<dbReference type="Gene3D" id="3.20.20.70">
    <property type="entry name" value="Aldolase class I"/>
    <property type="match status" value="1"/>
</dbReference>
<evidence type="ECO:0000256" key="2">
    <source>
        <dbReference type="SAM" id="SignalP"/>
    </source>
</evidence>
<evidence type="ECO:0000259" key="3">
    <source>
        <dbReference type="Pfam" id="PF03537"/>
    </source>
</evidence>
<keyword evidence="2" id="KW-0732">Signal</keyword>
<dbReference type="SUPFAM" id="SSF51445">
    <property type="entry name" value="(Trans)glycosidases"/>
    <property type="match status" value="1"/>
</dbReference>
<evidence type="ECO:0000313" key="5">
    <source>
        <dbReference type="Proteomes" id="UP000268033"/>
    </source>
</evidence>
<feature type="signal peptide" evidence="2">
    <location>
        <begin position="1"/>
        <end position="17"/>
    </location>
</feature>
<proteinExistence type="predicted"/>
<dbReference type="InterPro" id="IPR017853">
    <property type="entry name" value="GH"/>
</dbReference>
<dbReference type="Proteomes" id="UP000268033">
    <property type="component" value="Unassembled WGS sequence"/>
</dbReference>
<sequence length="290" mass="31946">MRSTLVPLLLCSLLLCACGGGGGESTASTPQTPTTPTPDPQTPAPVTGDWYQPQVGDDWQIQLTGTVNTSYDVALYDIDLFDSSTALIQQLHQQGARVICYFSAGTFEDWREDASQFATDDYGYEVDGWPGEYWLDITSSTVQAVMQARLELAQTKGCDGVDPDNVDGYQHSTGFNLGYNDQLQYNRWLANSAHELGLSVGLKNDLNQVTDLVDYMDFAINEQCFNYGECDYLTPFVNANKPVFNIEYNSQYVSDASARSELCQQAASAGLSTLVLPKKLNGNFRYSCQD</sequence>
<organism evidence="4 5">
    <name type="scientific">Gallaecimonas pentaromativorans</name>
    <dbReference type="NCBI Taxonomy" id="584787"/>
    <lineage>
        <taxon>Bacteria</taxon>
        <taxon>Pseudomonadati</taxon>
        <taxon>Pseudomonadota</taxon>
        <taxon>Gammaproteobacteria</taxon>
        <taxon>Enterobacterales</taxon>
        <taxon>Gallaecimonadaceae</taxon>
        <taxon>Gallaecimonas</taxon>
    </lineage>
</organism>
<dbReference type="InterPro" id="IPR013785">
    <property type="entry name" value="Aldolase_TIM"/>
</dbReference>
<dbReference type="STRING" id="584787.GCA_001247655_00210"/>
<dbReference type="PANTHER" id="PTHR35273:SF2">
    <property type="entry name" value="ALPHA-GALACTOSIDASE"/>
    <property type="match status" value="1"/>
</dbReference>
<dbReference type="RefSeq" id="WP_123421063.1">
    <property type="nucleotide sequence ID" value="NZ_JBLXEP010000016.1"/>
</dbReference>
<protein>
    <recommendedName>
        <fullName evidence="3">Glycoside-hydrolase family GH114 TIM-barrel domain-containing protein</fullName>
    </recommendedName>
</protein>
<dbReference type="Pfam" id="PF03537">
    <property type="entry name" value="Glyco_hydro_114"/>
    <property type="match status" value="1"/>
</dbReference>
<dbReference type="EMBL" id="RJUL01000003">
    <property type="protein sequence ID" value="ROQ28619.1"/>
    <property type="molecule type" value="Genomic_DNA"/>
</dbReference>